<protein>
    <submittedName>
        <fullName evidence="2">Uncharacterized protein</fullName>
    </submittedName>
</protein>
<name>A0ABX2CHP9_9BRAD</name>
<dbReference type="RefSeq" id="WP_172112341.1">
    <property type="nucleotide sequence ID" value="NZ_JABFDN010000006.1"/>
</dbReference>
<evidence type="ECO:0000256" key="1">
    <source>
        <dbReference type="SAM" id="SignalP"/>
    </source>
</evidence>
<reference evidence="2" key="1">
    <citation type="submission" date="2020-05" db="EMBL/GenBank/DDBJ databases">
        <title>Nod-independent and nitrogen-fixing Bradyrhizobium aeschynomene sp. nov. isolated from nodules of Aeschynomene indica.</title>
        <authorList>
            <person name="Zhang Z."/>
        </authorList>
    </citation>
    <scope>NUCLEOTIDE SEQUENCE</scope>
    <source>
        <strain evidence="2">83012</strain>
    </source>
</reference>
<proteinExistence type="predicted"/>
<sequence length="85" mass="9018">MTSWKSKAAALLLSMAIAAPGSAQGWFFGEQEPGTYQAMHPDRDVLNGGALTPAGRMGLVRPSGAALVFPPSAHLAPYDQLPRRR</sequence>
<keyword evidence="1" id="KW-0732">Signal</keyword>
<organism evidence="2 3">
    <name type="scientific">Bradyrhizobium aeschynomenes</name>
    <dbReference type="NCBI Taxonomy" id="2734909"/>
    <lineage>
        <taxon>Bacteria</taxon>
        <taxon>Pseudomonadati</taxon>
        <taxon>Pseudomonadota</taxon>
        <taxon>Alphaproteobacteria</taxon>
        <taxon>Hyphomicrobiales</taxon>
        <taxon>Nitrobacteraceae</taxon>
        <taxon>Bradyrhizobium</taxon>
    </lineage>
</organism>
<dbReference type="Proteomes" id="UP000886476">
    <property type="component" value="Unassembled WGS sequence"/>
</dbReference>
<feature type="chain" id="PRO_5045382425" evidence="1">
    <location>
        <begin position="24"/>
        <end position="85"/>
    </location>
</feature>
<feature type="signal peptide" evidence="1">
    <location>
        <begin position="1"/>
        <end position="23"/>
    </location>
</feature>
<keyword evidence="3" id="KW-1185">Reference proteome</keyword>
<evidence type="ECO:0000313" key="3">
    <source>
        <dbReference type="Proteomes" id="UP000886476"/>
    </source>
</evidence>
<gene>
    <name evidence="2" type="ORF">HL667_19745</name>
</gene>
<evidence type="ECO:0000313" key="2">
    <source>
        <dbReference type="EMBL" id="NPU67245.1"/>
    </source>
</evidence>
<dbReference type="EMBL" id="JABFDN010000006">
    <property type="protein sequence ID" value="NPU67245.1"/>
    <property type="molecule type" value="Genomic_DNA"/>
</dbReference>
<comment type="caution">
    <text evidence="2">The sequence shown here is derived from an EMBL/GenBank/DDBJ whole genome shotgun (WGS) entry which is preliminary data.</text>
</comment>
<accession>A0ABX2CHP9</accession>